<dbReference type="InterPro" id="IPR013103">
    <property type="entry name" value="RVT_2"/>
</dbReference>
<feature type="domain" description="Reverse transcriptase Ty1/copia-type" evidence="1">
    <location>
        <begin position="37"/>
        <end position="271"/>
    </location>
</feature>
<dbReference type="Pfam" id="PF07727">
    <property type="entry name" value="RVT_2"/>
    <property type="match status" value="1"/>
</dbReference>
<dbReference type="AlphaFoldDB" id="A0A9Q3IWJ7"/>
<organism evidence="2 3">
    <name type="scientific">Austropuccinia psidii MF-1</name>
    <dbReference type="NCBI Taxonomy" id="1389203"/>
    <lineage>
        <taxon>Eukaryota</taxon>
        <taxon>Fungi</taxon>
        <taxon>Dikarya</taxon>
        <taxon>Basidiomycota</taxon>
        <taxon>Pucciniomycotina</taxon>
        <taxon>Pucciniomycetes</taxon>
        <taxon>Pucciniales</taxon>
        <taxon>Sphaerophragmiaceae</taxon>
        <taxon>Austropuccinia</taxon>
    </lineage>
</organism>
<sequence length="427" mass="48493">MTSEDSPCTFKSALNSSLKDEWSEAIKKEFTSMNKLQVWDILELKADYRLVGTTWVFKTKREPQGNILERKACLCAQGFSQTSGINYHKTYSPTRRLNSLRTLIAMASTRNLQFHQVDIKSAFLNAPLSETVYLSIPQGMSSDRRKFCLKLRKTIYGLKQAPLAWYERLKGWLVEKGFLACLMDPCVFFRQKPSELWLYIHVDDIVIFGYDFESFKKEISREFDIKDIGAADLLLGVKVTHFPEHMSLDQQHFTESLLDLYGMSNCKSVATHLPPGEHRSPATNEEASSFASLGISFQSAIGSIDYLSTATCPDLSFSISSLSQFLKRPGLPHWKAFLHVLRYLWGTTSLGLIYSRSGLDGLVAYSDADWGNCWVTRRSTTGYLALFNGCLTTWKTRKQPSVSLSTAEAEYKSLCDLASELLWLKQW</sequence>
<dbReference type="OrthoDB" id="413361at2759"/>
<comment type="caution">
    <text evidence="2">The sequence shown here is derived from an EMBL/GenBank/DDBJ whole genome shotgun (WGS) entry which is preliminary data.</text>
</comment>
<dbReference type="InterPro" id="IPR043502">
    <property type="entry name" value="DNA/RNA_pol_sf"/>
</dbReference>
<dbReference type="CDD" id="cd09272">
    <property type="entry name" value="RNase_HI_RT_Ty1"/>
    <property type="match status" value="1"/>
</dbReference>
<evidence type="ECO:0000313" key="2">
    <source>
        <dbReference type="EMBL" id="MBW0551573.1"/>
    </source>
</evidence>
<evidence type="ECO:0000313" key="3">
    <source>
        <dbReference type="Proteomes" id="UP000765509"/>
    </source>
</evidence>
<proteinExistence type="predicted"/>
<dbReference type="Proteomes" id="UP000765509">
    <property type="component" value="Unassembled WGS sequence"/>
</dbReference>
<reference evidence="2" key="1">
    <citation type="submission" date="2021-03" db="EMBL/GenBank/DDBJ databases">
        <title>Draft genome sequence of rust myrtle Austropuccinia psidii MF-1, a brazilian biotype.</title>
        <authorList>
            <person name="Quecine M.C."/>
            <person name="Pachon D.M.R."/>
            <person name="Bonatelli M.L."/>
            <person name="Correr F.H."/>
            <person name="Franceschini L.M."/>
            <person name="Leite T.F."/>
            <person name="Margarido G.R.A."/>
            <person name="Almeida C.A."/>
            <person name="Ferrarezi J.A."/>
            <person name="Labate C.A."/>
        </authorList>
    </citation>
    <scope>NUCLEOTIDE SEQUENCE</scope>
    <source>
        <strain evidence="2">MF-1</strain>
    </source>
</reference>
<dbReference type="PANTHER" id="PTHR11439">
    <property type="entry name" value="GAG-POL-RELATED RETROTRANSPOSON"/>
    <property type="match status" value="1"/>
</dbReference>
<protein>
    <recommendedName>
        <fullName evidence="1">Reverse transcriptase Ty1/copia-type domain-containing protein</fullName>
    </recommendedName>
</protein>
<evidence type="ECO:0000259" key="1">
    <source>
        <dbReference type="Pfam" id="PF07727"/>
    </source>
</evidence>
<dbReference type="PANTHER" id="PTHR11439:SF463">
    <property type="entry name" value="REVERSE TRANSCRIPTASE TY1_COPIA-TYPE DOMAIN-CONTAINING PROTEIN"/>
    <property type="match status" value="1"/>
</dbReference>
<dbReference type="SUPFAM" id="SSF56672">
    <property type="entry name" value="DNA/RNA polymerases"/>
    <property type="match status" value="1"/>
</dbReference>
<accession>A0A9Q3IWJ7</accession>
<name>A0A9Q3IWJ7_9BASI</name>
<gene>
    <name evidence="2" type="ORF">O181_091288</name>
</gene>
<dbReference type="EMBL" id="AVOT02057472">
    <property type="protein sequence ID" value="MBW0551573.1"/>
    <property type="molecule type" value="Genomic_DNA"/>
</dbReference>
<keyword evidence="3" id="KW-1185">Reference proteome</keyword>